<dbReference type="KEGG" id="cthu:HUR95_10695"/>
<evidence type="ECO:0000313" key="2">
    <source>
        <dbReference type="Proteomes" id="UP000825179"/>
    </source>
</evidence>
<keyword evidence="1" id="KW-0167">Capsid protein</keyword>
<accession>A0A8X8I7E9</accession>
<sequence>MLMYYQGSPYHTPYLPHPTSYHQNPYGQEQWGNPAPVESMNRQQVPQVPQITWPCLTAEGFLPLEVSYIENILRFNRGKMARLYFTYENNPEWPAQVYTGRIEEAGRDHIIISDPETGKSYLLLMVNLDFVEFDEPIEYIPPMVPSPPIAQRPVPQTPRPRM</sequence>
<reference evidence="1 2" key="1">
    <citation type="journal article" date="2020" name="Extremophiles">
        <title>Genomic analysis of Caldalkalibacillus thermarum TA2.A1 reveals aerobic alkaliphilic metabolism and evolutionary hallmarks linking alkaliphilic bacteria and plant life.</title>
        <authorList>
            <person name="de Jong S.I."/>
            <person name="van den Broek M.A."/>
            <person name="Merkel A.Y."/>
            <person name="de la Torre Cortes P."/>
            <person name="Kalamorz F."/>
            <person name="Cook G.M."/>
            <person name="van Loosdrecht M.C.M."/>
            <person name="McMillan D.G.G."/>
        </authorList>
    </citation>
    <scope>NUCLEOTIDE SEQUENCE [LARGE SCALE GENOMIC DNA]</scope>
    <source>
        <strain evidence="1 2">TA2.A1</strain>
    </source>
</reference>
<evidence type="ECO:0000313" key="1">
    <source>
        <dbReference type="EMBL" id="QZT32839.1"/>
    </source>
</evidence>
<name>A0A8X8I7E9_CALTT</name>
<protein>
    <submittedName>
        <fullName evidence="1">Spore coat protein GerQ</fullName>
    </submittedName>
</protein>
<dbReference type="Proteomes" id="UP000825179">
    <property type="component" value="Chromosome"/>
</dbReference>
<organism evidence="1 2">
    <name type="scientific">Caldalkalibacillus thermarum (strain TA2.A1)</name>
    <dbReference type="NCBI Taxonomy" id="986075"/>
    <lineage>
        <taxon>Bacteria</taxon>
        <taxon>Bacillati</taxon>
        <taxon>Bacillota</taxon>
        <taxon>Bacilli</taxon>
        <taxon>Bacillales</taxon>
        <taxon>Bacillaceae</taxon>
        <taxon>Caldalkalibacillus</taxon>
    </lineage>
</organism>
<keyword evidence="2" id="KW-1185">Reference proteome</keyword>
<dbReference type="InterPro" id="IPR014099">
    <property type="entry name" value="Spore_coat_GerQ"/>
</dbReference>
<dbReference type="AlphaFoldDB" id="A0A8X8I7E9"/>
<keyword evidence="1" id="KW-0946">Virion</keyword>
<gene>
    <name evidence="1" type="primary">gerQ</name>
    <name evidence="1" type="ORF">HUR95_10695</name>
</gene>
<dbReference type="NCBIfam" id="TIGR02728">
    <property type="entry name" value="spore_gerQ"/>
    <property type="match status" value="1"/>
</dbReference>
<dbReference type="OrthoDB" id="1643178at2"/>
<dbReference type="EMBL" id="CP082237">
    <property type="protein sequence ID" value="QZT32839.1"/>
    <property type="molecule type" value="Genomic_DNA"/>
</dbReference>
<proteinExistence type="predicted"/>
<dbReference type="Pfam" id="PF09671">
    <property type="entry name" value="Spore_GerQ"/>
    <property type="match status" value="1"/>
</dbReference>